<evidence type="ECO:0000313" key="1">
    <source>
        <dbReference type="EMBL" id="NYJ07930.1"/>
    </source>
</evidence>
<protein>
    <submittedName>
        <fullName evidence="1">Nitroreductase</fullName>
    </submittedName>
</protein>
<dbReference type="GO" id="GO:0016491">
    <property type="term" value="F:oxidoreductase activity"/>
    <property type="evidence" value="ECO:0007669"/>
    <property type="project" value="InterPro"/>
</dbReference>
<dbReference type="PANTHER" id="PTHR23026">
    <property type="entry name" value="NADPH NITROREDUCTASE"/>
    <property type="match status" value="1"/>
</dbReference>
<dbReference type="InterPro" id="IPR000415">
    <property type="entry name" value="Nitroreductase-like"/>
</dbReference>
<gene>
    <name evidence="1" type="ORF">GGQ55_004208</name>
</gene>
<sequence>MADIDWTRIVTAATRAPSIHNTQPWRFVAGPDRLDVFYDRERALPVLDPTHRQQVMSCGIAAAFAEVALLASGAAATTELLPDPADQDHLATLTVTGGAEADDRARALAAAIDERHTVRAAFEPRGVPAELLDRLQRAAERYGLWMKVVDREEEETATVFLLSQAEEMEQGDPAYVKELESWMRTDPGAVDGVPVEAVPEGDPHDRPSNWLVRDFVVGARVPRMFRAAGDPDAPPPDVERPTVVLLGTESDDRAAWLQAGQALGQVLLLATAEGLVASPLTQALDWPATRTRLRQRLSLIGHPQMLLRMGYPPAGLAPSVTGRRPVAEVLTTEG</sequence>
<proteinExistence type="predicted"/>
<dbReference type="AlphaFoldDB" id="A0A853CJJ0"/>
<comment type="caution">
    <text evidence="1">The sequence shown here is derived from an EMBL/GenBank/DDBJ whole genome shotgun (WGS) entry which is preliminary data.</text>
</comment>
<evidence type="ECO:0000313" key="2">
    <source>
        <dbReference type="Proteomes" id="UP000541969"/>
    </source>
</evidence>
<accession>A0A853CJJ0</accession>
<dbReference type="SUPFAM" id="SSF55469">
    <property type="entry name" value="FMN-dependent nitroreductase-like"/>
    <property type="match status" value="2"/>
</dbReference>
<keyword evidence="2" id="KW-1185">Reference proteome</keyword>
<dbReference type="PANTHER" id="PTHR23026:SF123">
    <property type="entry name" value="NAD(P)H NITROREDUCTASE RV3131-RELATED"/>
    <property type="match status" value="1"/>
</dbReference>
<dbReference type="Gene3D" id="3.40.109.10">
    <property type="entry name" value="NADH Oxidase"/>
    <property type="match status" value="2"/>
</dbReference>
<dbReference type="Proteomes" id="UP000541969">
    <property type="component" value="Unassembled WGS sequence"/>
</dbReference>
<organism evidence="1 2">
    <name type="scientific">Petropleomorpha daqingensis</name>
    <dbReference type="NCBI Taxonomy" id="2026353"/>
    <lineage>
        <taxon>Bacteria</taxon>
        <taxon>Bacillati</taxon>
        <taxon>Actinomycetota</taxon>
        <taxon>Actinomycetes</taxon>
        <taxon>Geodermatophilales</taxon>
        <taxon>Geodermatophilaceae</taxon>
        <taxon>Petropleomorpha</taxon>
    </lineage>
</organism>
<name>A0A853CJJ0_9ACTN</name>
<dbReference type="InterPro" id="IPR050627">
    <property type="entry name" value="Nitroreductase/BluB"/>
</dbReference>
<dbReference type="EMBL" id="JACBZT010000001">
    <property type="protein sequence ID" value="NYJ07930.1"/>
    <property type="molecule type" value="Genomic_DNA"/>
</dbReference>
<dbReference type="RefSeq" id="WP_179720141.1">
    <property type="nucleotide sequence ID" value="NZ_JACBZT010000001.1"/>
</dbReference>
<dbReference type="NCBIfam" id="NF047509">
    <property type="entry name" value="Rv3131_FMN_oxido"/>
    <property type="match status" value="1"/>
</dbReference>
<reference evidence="1 2" key="1">
    <citation type="submission" date="2020-07" db="EMBL/GenBank/DDBJ databases">
        <title>Sequencing the genomes of 1000 actinobacteria strains.</title>
        <authorList>
            <person name="Klenk H.-P."/>
        </authorList>
    </citation>
    <scope>NUCLEOTIDE SEQUENCE [LARGE SCALE GENOMIC DNA]</scope>
    <source>
        <strain evidence="1 2">DSM 104001</strain>
    </source>
</reference>